<organism evidence="11 12">
    <name type="scientific">Heterorhabditis bacteriophora</name>
    <name type="common">Entomopathogenic nematode worm</name>
    <dbReference type="NCBI Taxonomy" id="37862"/>
    <lineage>
        <taxon>Eukaryota</taxon>
        <taxon>Metazoa</taxon>
        <taxon>Ecdysozoa</taxon>
        <taxon>Nematoda</taxon>
        <taxon>Chromadorea</taxon>
        <taxon>Rhabditida</taxon>
        <taxon>Rhabditina</taxon>
        <taxon>Rhabditomorpha</taxon>
        <taxon>Strongyloidea</taxon>
        <taxon>Heterorhabditidae</taxon>
        <taxon>Heterorhabditis</taxon>
    </lineage>
</organism>
<reference evidence="12" key="1">
    <citation type="submission" date="2016-11" db="UniProtKB">
        <authorList>
            <consortium name="WormBaseParasite"/>
        </authorList>
    </citation>
    <scope>IDENTIFICATION</scope>
</reference>
<dbReference type="Pfam" id="PF07885">
    <property type="entry name" value="Ion_trans_2"/>
    <property type="match status" value="1"/>
</dbReference>
<keyword evidence="3 8" id="KW-0812">Transmembrane</keyword>
<evidence type="ECO:0000259" key="10">
    <source>
        <dbReference type="Pfam" id="PF07885"/>
    </source>
</evidence>
<feature type="domain" description="Potassium channel" evidence="10">
    <location>
        <begin position="13"/>
        <end position="78"/>
    </location>
</feature>
<evidence type="ECO:0000313" key="12">
    <source>
        <dbReference type="WBParaSite" id="Hba_17339"/>
    </source>
</evidence>
<sequence length="211" mass="22980">MTAFVIALLSLLFAYPITGGIVINQVSDLSLFESIYYCSITILTVGYGDIGPPIPVIYLILFIVVGVTLVTISVDVVAANGIHHVHYMGRQMGKAKIIAGKMIQICLLVAYCFMAQKISINKGLGLGMAQLGAFARMGMMINVSSNGGVITQTTRTEQGSEEMEPLKRKSTAFDPELDFDLIDRGVPIGYDCYENSGFGYFDDLENDAFYT</sequence>
<evidence type="ECO:0000256" key="2">
    <source>
        <dbReference type="ARBA" id="ARBA00022448"/>
    </source>
</evidence>
<keyword evidence="4 8" id="KW-1133">Transmembrane helix</keyword>
<dbReference type="GO" id="GO:0022841">
    <property type="term" value="F:potassium ion leak channel activity"/>
    <property type="evidence" value="ECO:0007669"/>
    <property type="project" value="TreeGrafter"/>
</dbReference>
<dbReference type="GO" id="GO:0015271">
    <property type="term" value="F:outward rectifier potassium channel activity"/>
    <property type="evidence" value="ECO:0007669"/>
    <property type="project" value="TreeGrafter"/>
</dbReference>
<comment type="subcellular location">
    <subcellularLocation>
        <location evidence="1">Membrane</location>
        <topology evidence="1">Multi-pass membrane protein</topology>
    </subcellularLocation>
</comment>
<keyword evidence="11" id="KW-1185">Reference proteome</keyword>
<proteinExistence type="predicted"/>
<evidence type="ECO:0000313" key="11">
    <source>
        <dbReference type="Proteomes" id="UP000095283"/>
    </source>
</evidence>
<evidence type="ECO:0000256" key="4">
    <source>
        <dbReference type="ARBA" id="ARBA00022989"/>
    </source>
</evidence>
<dbReference type="GO" id="GO:0005886">
    <property type="term" value="C:plasma membrane"/>
    <property type="evidence" value="ECO:0007669"/>
    <property type="project" value="TreeGrafter"/>
</dbReference>
<keyword evidence="5" id="KW-0406">Ion transport</keyword>
<dbReference type="AlphaFoldDB" id="A0A1I7XHW5"/>
<protein>
    <submittedName>
        <fullName evidence="12">Ion_trans_2 domain-containing protein</fullName>
    </submittedName>
</protein>
<dbReference type="InterPro" id="IPR003280">
    <property type="entry name" value="2pore_dom_K_chnl"/>
</dbReference>
<evidence type="ECO:0000256" key="3">
    <source>
        <dbReference type="ARBA" id="ARBA00022692"/>
    </source>
</evidence>
<keyword evidence="6 8" id="KW-0472">Membrane</keyword>
<dbReference type="PANTHER" id="PTHR11003">
    <property type="entry name" value="POTASSIUM CHANNEL, SUBFAMILY K"/>
    <property type="match status" value="1"/>
</dbReference>
<evidence type="ECO:0000256" key="9">
    <source>
        <dbReference type="SAM" id="SignalP"/>
    </source>
</evidence>
<dbReference type="Gene3D" id="1.10.287.70">
    <property type="match status" value="1"/>
</dbReference>
<keyword evidence="7" id="KW-0407">Ion channel</keyword>
<keyword evidence="9" id="KW-0732">Signal</keyword>
<feature type="transmembrane region" description="Helical" evidence="8">
    <location>
        <begin position="56"/>
        <end position="78"/>
    </location>
</feature>
<evidence type="ECO:0000256" key="8">
    <source>
        <dbReference type="SAM" id="Phobius"/>
    </source>
</evidence>
<dbReference type="GO" id="GO:0030322">
    <property type="term" value="P:stabilization of membrane potential"/>
    <property type="evidence" value="ECO:0007669"/>
    <property type="project" value="TreeGrafter"/>
</dbReference>
<dbReference type="InterPro" id="IPR013099">
    <property type="entry name" value="K_chnl_dom"/>
</dbReference>
<evidence type="ECO:0000256" key="5">
    <source>
        <dbReference type="ARBA" id="ARBA00023065"/>
    </source>
</evidence>
<dbReference type="WBParaSite" id="Hba_17339">
    <property type="protein sequence ID" value="Hba_17339"/>
    <property type="gene ID" value="Hba_17339"/>
</dbReference>
<evidence type="ECO:0000256" key="6">
    <source>
        <dbReference type="ARBA" id="ARBA00023136"/>
    </source>
</evidence>
<accession>A0A1I7XHW5</accession>
<dbReference type="Proteomes" id="UP000095283">
    <property type="component" value="Unplaced"/>
</dbReference>
<keyword evidence="2" id="KW-0813">Transport</keyword>
<evidence type="ECO:0000256" key="7">
    <source>
        <dbReference type="ARBA" id="ARBA00023303"/>
    </source>
</evidence>
<name>A0A1I7XHW5_HETBA</name>
<feature type="chain" id="PRO_5009311231" evidence="9">
    <location>
        <begin position="20"/>
        <end position="211"/>
    </location>
</feature>
<feature type="transmembrane region" description="Helical" evidence="8">
    <location>
        <begin position="98"/>
        <end position="116"/>
    </location>
</feature>
<dbReference type="SUPFAM" id="SSF81324">
    <property type="entry name" value="Voltage-gated potassium channels"/>
    <property type="match status" value="1"/>
</dbReference>
<dbReference type="PANTHER" id="PTHR11003:SF309">
    <property type="entry name" value="POTASSIUM CHANNEL DOMAIN-CONTAINING PROTEIN"/>
    <property type="match status" value="1"/>
</dbReference>
<evidence type="ECO:0000256" key="1">
    <source>
        <dbReference type="ARBA" id="ARBA00004141"/>
    </source>
</evidence>
<feature type="signal peptide" evidence="9">
    <location>
        <begin position="1"/>
        <end position="19"/>
    </location>
</feature>